<comment type="caution">
    <text evidence="3">The sequence shown here is derived from an EMBL/GenBank/DDBJ whole genome shotgun (WGS) entry which is preliminary data.</text>
</comment>
<accession>A0A7I9UX36</accession>
<feature type="domain" description="DUF2382" evidence="2">
    <location>
        <begin position="23"/>
        <end position="132"/>
    </location>
</feature>
<dbReference type="EMBL" id="BJOU01000001">
    <property type="protein sequence ID" value="GED97747.1"/>
    <property type="molecule type" value="Genomic_DNA"/>
</dbReference>
<sequence length="164" mass="18414">MDVTRDTAENPDSPQPGKMTVGLHQEYLTAQTREVVTGIAQVRTSVVTENEEISVPVSREFVEVDRVPVEDREVDEVPTPYWDGDTFVVPVVEEEIVVVKRLVVREEVRVTRLRKTKNVVVDGEVRRQRVDVVQVDPHHRVRTEIPIDTGGSPGPVKTDPADDA</sequence>
<name>A0A7I9UX36_9ACTN</name>
<organism evidence="3 4">
    <name type="scientific">Gordonia crocea</name>
    <dbReference type="NCBI Taxonomy" id="589162"/>
    <lineage>
        <taxon>Bacteria</taxon>
        <taxon>Bacillati</taxon>
        <taxon>Actinomycetota</taxon>
        <taxon>Actinomycetes</taxon>
        <taxon>Mycobacteriales</taxon>
        <taxon>Gordoniaceae</taxon>
        <taxon>Gordonia</taxon>
    </lineage>
</organism>
<evidence type="ECO:0000259" key="2">
    <source>
        <dbReference type="Pfam" id="PF09557"/>
    </source>
</evidence>
<feature type="region of interest" description="Disordered" evidence="1">
    <location>
        <begin position="144"/>
        <end position="164"/>
    </location>
</feature>
<keyword evidence="4" id="KW-1185">Reference proteome</keyword>
<dbReference type="OrthoDB" id="9554508at2"/>
<dbReference type="PANTHER" id="PTHR38463">
    <property type="entry name" value="STRESS RESPONSE PROTEIN YSNF"/>
    <property type="match status" value="1"/>
</dbReference>
<dbReference type="RefSeq" id="WP_161927035.1">
    <property type="nucleotide sequence ID" value="NZ_BJOU01000001.1"/>
</dbReference>
<dbReference type="AlphaFoldDB" id="A0A7I9UX36"/>
<dbReference type="PANTHER" id="PTHR38463:SF1">
    <property type="entry name" value="STRESS RESPONSE PROTEIN YSNF"/>
    <property type="match status" value="1"/>
</dbReference>
<gene>
    <name evidence="3" type="ORF">nbrc107697_17860</name>
</gene>
<protein>
    <recommendedName>
        <fullName evidence="2">DUF2382 domain-containing protein</fullName>
    </recommendedName>
</protein>
<proteinExistence type="predicted"/>
<reference evidence="4" key="1">
    <citation type="submission" date="2019-06" db="EMBL/GenBank/DDBJ databases">
        <title>Gordonia isolated from sludge of a wastewater treatment plant.</title>
        <authorList>
            <person name="Tamura T."/>
            <person name="Aoyama K."/>
            <person name="Kang Y."/>
            <person name="Saito S."/>
            <person name="Akiyama N."/>
            <person name="Yazawa K."/>
            <person name="Gonoi T."/>
            <person name="Mikami Y."/>
        </authorList>
    </citation>
    <scope>NUCLEOTIDE SEQUENCE [LARGE SCALE GENOMIC DNA]</scope>
    <source>
        <strain evidence="4">NBRC 107697</strain>
    </source>
</reference>
<dbReference type="Pfam" id="PF09557">
    <property type="entry name" value="DUF2382"/>
    <property type="match status" value="1"/>
</dbReference>
<dbReference type="InterPro" id="IPR052967">
    <property type="entry name" value="Stress_Response_Assoc"/>
</dbReference>
<evidence type="ECO:0000313" key="4">
    <source>
        <dbReference type="Proteomes" id="UP000444980"/>
    </source>
</evidence>
<dbReference type="Proteomes" id="UP000444980">
    <property type="component" value="Unassembled WGS sequence"/>
</dbReference>
<dbReference type="InterPro" id="IPR019060">
    <property type="entry name" value="DUF2382"/>
</dbReference>
<evidence type="ECO:0000256" key="1">
    <source>
        <dbReference type="SAM" id="MobiDB-lite"/>
    </source>
</evidence>
<evidence type="ECO:0000313" key="3">
    <source>
        <dbReference type="EMBL" id="GED97747.1"/>
    </source>
</evidence>